<evidence type="ECO:0000313" key="2">
    <source>
        <dbReference type="EMBL" id="KIL63910.1"/>
    </source>
</evidence>
<dbReference type="EMBL" id="KN818254">
    <property type="protein sequence ID" value="KIL63910.1"/>
    <property type="molecule type" value="Genomic_DNA"/>
</dbReference>
<evidence type="ECO:0000313" key="3">
    <source>
        <dbReference type="Proteomes" id="UP000054549"/>
    </source>
</evidence>
<dbReference type="HOGENOM" id="CLU_1854728_0_0_1"/>
<evidence type="ECO:0000256" key="1">
    <source>
        <dbReference type="SAM" id="MobiDB-lite"/>
    </source>
</evidence>
<feature type="compositionally biased region" description="Acidic residues" evidence="1">
    <location>
        <begin position="93"/>
        <end position="138"/>
    </location>
</feature>
<accession>A0A0C2SL09</accession>
<dbReference type="InParanoid" id="A0A0C2SL09"/>
<dbReference type="AlphaFoldDB" id="A0A0C2SL09"/>
<feature type="region of interest" description="Disordered" evidence="1">
    <location>
        <begin position="67"/>
        <end position="138"/>
    </location>
</feature>
<reference evidence="2 3" key="1">
    <citation type="submission" date="2014-04" db="EMBL/GenBank/DDBJ databases">
        <title>Evolutionary Origins and Diversification of the Mycorrhizal Mutualists.</title>
        <authorList>
            <consortium name="DOE Joint Genome Institute"/>
            <consortium name="Mycorrhizal Genomics Consortium"/>
            <person name="Kohler A."/>
            <person name="Kuo A."/>
            <person name="Nagy L.G."/>
            <person name="Floudas D."/>
            <person name="Copeland A."/>
            <person name="Barry K.W."/>
            <person name="Cichocki N."/>
            <person name="Veneault-Fourrey C."/>
            <person name="LaButti K."/>
            <person name="Lindquist E.A."/>
            <person name="Lipzen A."/>
            <person name="Lundell T."/>
            <person name="Morin E."/>
            <person name="Murat C."/>
            <person name="Riley R."/>
            <person name="Ohm R."/>
            <person name="Sun H."/>
            <person name="Tunlid A."/>
            <person name="Henrissat B."/>
            <person name="Grigoriev I.V."/>
            <person name="Hibbett D.S."/>
            <person name="Martin F."/>
        </authorList>
    </citation>
    <scope>NUCLEOTIDE SEQUENCE [LARGE SCALE GENOMIC DNA]</scope>
    <source>
        <strain evidence="2 3">Koide BX008</strain>
    </source>
</reference>
<name>A0A0C2SL09_AMAMK</name>
<sequence length="138" mass="15231">MCDHPGPGPGLDQDCRFSSSVLGPDHGSEPNFGIPTMRYFGGGVGHASTREATDFFLLDRHQEELEDRERIEDIAEDSDSDSGNVPTASATIDEPEVEEDYGYNELSEDESEDERDDEINVDGEAEGVDDVEDEYPEL</sequence>
<organism evidence="2 3">
    <name type="scientific">Amanita muscaria (strain Koide BX008)</name>
    <dbReference type="NCBI Taxonomy" id="946122"/>
    <lineage>
        <taxon>Eukaryota</taxon>
        <taxon>Fungi</taxon>
        <taxon>Dikarya</taxon>
        <taxon>Basidiomycota</taxon>
        <taxon>Agaricomycotina</taxon>
        <taxon>Agaricomycetes</taxon>
        <taxon>Agaricomycetidae</taxon>
        <taxon>Agaricales</taxon>
        <taxon>Pluteineae</taxon>
        <taxon>Amanitaceae</taxon>
        <taxon>Amanita</taxon>
    </lineage>
</organism>
<gene>
    <name evidence="2" type="ORF">M378DRAFT_11828</name>
</gene>
<dbReference type="Proteomes" id="UP000054549">
    <property type="component" value="Unassembled WGS sequence"/>
</dbReference>
<protein>
    <submittedName>
        <fullName evidence="2">Uncharacterized protein</fullName>
    </submittedName>
</protein>
<feature type="region of interest" description="Disordered" evidence="1">
    <location>
        <begin position="1"/>
        <end position="34"/>
    </location>
</feature>
<proteinExistence type="predicted"/>
<keyword evidence="3" id="KW-1185">Reference proteome</keyword>